<feature type="domain" description="CCR4-NOT transcription complex subunit 1 N-terminal" evidence="13">
    <location>
        <begin position="28"/>
        <end position="171"/>
    </location>
</feature>
<dbReference type="KEGG" id="hro:HELRODRAFT_157038"/>
<dbReference type="InterPro" id="IPR055104">
    <property type="entry name" value="CNOT1_1st"/>
</dbReference>
<dbReference type="GO" id="GO:0005634">
    <property type="term" value="C:nucleus"/>
    <property type="evidence" value="ECO:0007669"/>
    <property type="project" value="UniProtKB-SubCell"/>
</dbReference>
<feature type="domain" description="CCR4-Not complex component Not1 C-terminal" evidence="8">
    <location>
        <begin position="1892"/>
        <end position="2252"/>
    </location>
</feature>
<accession>T1EM51</accession>
<dbReference type="GO" id="GO:0000932">
    <property type="term" value="C:P-body"/>
    <property type="evidence" value="ECO:0000318"/>
    <property type="project" value="GO_Central"/>
</dbReference>
<keyword evidence="3" id="KW-0805">Transcription regulation</keyword>
<keyword evidence="5" id="KW-0539">Nucleus</keyword>
<dbReference type="GO" id="GO:0030015">
    <property type="term" value="C:CCR4-NOT core complex"/>
    <property type="evidence" value="ECO:0000318"/>
    <property type="project" value="GO_Central"/>
</dbReference>
<dbReference type="FunFam" id="1.25.40.790:FF:000001">
    <property type="entry name" value="Ccr4-not transcription complex subunit 1 isoform"/>
    <property type="match status" value="1"/>
</dbReference>
<dbReference type="OrthoDB" id="1933107at2759"/>
<dbReference type="InterPro" id="IPR007196">
    <property type="entry name" value="CCR4-Not_Not1_C"/>
</dbReference>
<dbReference type="InterPro" id="IPR032193">
    <property type="entry name" value="CNOT1_TTP_bind"/>
</dbReference>
<evidence type="ECO:0000256" key="6">
    <source>
        <dbReference type="ARBA" id="ARBA00025717"/>
    </source>
</evidence>
<evidence type="ECO:0000313" key="17">
    <source>
        <dbReference type="Proteomes" id="UP000015101"/>
    </source>
</evidence>
<name>T1EM51_HELRO</name>
<evidence type="ECO:0000256" key="1">
    <source>
        <dbReference type="ARBA" id="ARBA00004123"/>
    </source>
</evidence>
<dbReference type="Pfam" id="PF22940">
    <property type="entry name" value="CNOT1_1st"/>
    <property type="match status" value="1"/>
</dbReference>
<dbReference type="Gene3D" id="1.25.40.840">
    <property type="entry name" value="CCR4-NOT transcription complex subunit 1 TTP binding domain"/>
    <property type="match status" value="1"/>
</dbReference>
<keyword evidence="17" id="KW-1185">Reference proteome</keyword>
<dbReference type="FunFam" id="1.25.40.800:FF:000001">
    <property type="entry name" value="CCR4-NOT transcription complex subunit 1"/>
    <property type="match status" value="1"/>
</dbReference>
<evidence type="ECO:0000259" key="9">
    <source>
        <dbReference type="Pfam" id="PF12842"/>
    </source>
</evidence>
<dbReference type="PANTHER" id="PTHR13162">
    <property type="entry name" value="CCR4-NOT TRANSCRIPTION COMPLEX"/>
    <property type="match status" value="1"/>
</dbReference>
<dbReference type="GeneID" id="20197651"/>
<dbReference type="STRING" id="6412.T1EM51"/>
<dbReference type="Gene3D" id="1.25.40.180">
    <property type="match status" value="1"/>
</dbReference>
<dbReference type="Pfam" id="PF25097">
    <property type="entry name" value="ARM_Cnot1"/>
    <property type="match status" value="1"/>
</dbReference>
<dbReference type="GO" id="GO:0000288">
    <property type="term" value="P:nuclear-transcribed mRNA catabolic process, deadenylation-dependent decay"/>
    <property type="evidence" value="ECO:0000318"/>
    <property type="project" value="GO_Central"/>
</dbReference>
<sequence length="2273" mass="256663">MNLDSFSFALSQIKYALTNLSKRNYKTNINEINNLVTEFGPEAERHLIRCLFSSIDFSGENRTGKDTFQIQFLSQEFSTFICKPNFISNLCFAVDKPLQQNVRIASKFIIFHLFTLSKTLKLSLVQDVALGIALYHSTSETTKKFACQFLKQKFLQLINNLIESVEGGLGDAPIELLHLFVSKLQVDSFREAIGLSFEQKELFFKTLKQVRLPTRQCSLMAASLVDTLHEVGYSFTRRTMQEHLNNIWREELDTDVSGQSSWLHGQVETTTTTRQRHGTLKSLCTAPENWSAPSLSWKEVTKELDHTGFYISNKHGFENLIKALHLAAVTDSNVFPIEFLYGNWKNKEGQLSWITCSLKHPDVFCLANYAFTQVDTTCLKLTLDDKNRDIVTWKSMDLINLLLQLSEVGFHQQVHDLLKNPMSHCPDQLLLGILQSSCWNNLKQEMICNLIPIFLSNHPNSAPIMQFTWDVQGGQSPTIRTMVLRCMADWYMRDQHDHARLARILDVSHDLKIILHLLNGSPFPFVIDLACLASRREYLKLDKWINDRIKEHGVREPFVEELVNFVSYRGAHLLVNKDENVVAATLGKNQQLPIEVVTSILSCLQHVISNRQFSSEVQESIMKLLQNIKSKQVLHQQQQPTWADHVSNLLNLNSGYHPMNPHAHFNRALPPAGSPAKAFAMMPASMGPVASLSQMYNAANQGISSQLQGLNLHSSITNGYSGLGAQALNTQALATQGAINPSMLGVSSVSGMAAGFPKDIEDEANLYFQRIYNNSGSSSVSNPLSVEEALELLKNFKNSTNPRENDIYSCMMRNLFEEYRFFVQYPEKELTTTAILFGGIIDQGLVSSYMALGVALRYVLEAVKKQQGGKMYLFGLTALDRFKTKLKDYSQYCQFLASVPHFNDFPSKLKEYITYGAQSMDPPYSIAPSTTVTSAVISSTTTTSAISIAAVSSTMTTTQSSSSHGAISRPPGAVRNSIANATNIDTLLANKEGLDNILVPVESLQDKVFFIFNNLSQANMEQKALEMNEQVSEEYMPWVAQYLVMKRASVEPNFHLLYANFIEQLKRTSFLKMVVAETYRNIKVLLRSDKGVANFSDRTLLKNLGHWLGMLMLAKNKPILHIDIDLKSLIYEAYVKGADELLYVIPFVAKVLESAVKSRVFKPPNPWTMGIMNCLIKLHHETDLELNLEDLESGNYLKDTSRMETIDHQLSPSSKHHQQQHPKVPDITPPLPEERSQQMGVVAGGVGGTTASSGSMVDVPQMPQYGYNEINALTLTGLSHHIVINEPAISLFHLQPQLKQYVRPAIERAVQELLSPAIERAITIALKTSEIIVKKDFALDPDENRLRTAAHSFVRFMTGGMALITCHEPILISISNNLKTMLSAALRVPSAQQKELIDHASQIIAQDNAELATVFLQKTAIDRAIPEIDKRLASDYEARRVARSEGRCYYDQAALVAQERIPEEIRLKIGGAGSSQPSVYDEFARSIPGFLPVYAEHPSQVVQPQYKSVQQQQQPLAAQDVIQMYDKLAQDIEQNIPFFSGTSSPFSTFLRQLSDYIILCRSSVRDINSAMALLQRAVENLLEGMLMLNHESAELAARFRDCHLLVLKSLQNPQIYGPQWTNKQVTKCLMECREDIRYSIEAVQSLLQAQLVILPQYDQFLGQQVESNSNFAVIPFAMQLVQKFFLEGHDKHAASIFRAQEGELSSTLEALQRAAMQSRGPDTLPALLESIRQQTGDVSVMERMNLGASAMMYSGISLHEKTEYLLREWVGLYHQPAAGRDSSKAFSSFVNHMSLHGILKTDELITRFFRLCTEMCVDLCYRALNEPNQSSTRVRFQCFHTLDAFVRLIVLLLKHSGDSTNTVTKVNLLNKAYIRHIEFHQLPYHRIFIMLFIELNAPEVIFDAINLQILQAFSNILHVLRPSKAPGFAFAWLEIISHRVFIGRMLAVSENQKQAWGMYAQLIVDLFNFLAPFLRNADMPKPTQLLYKGTMRVLLVLLHDFPELLCDYHYTFCDVIPSNCIQIRNLILSAFPRSMRLPDPFTPNLKVEHLPDINTPPRVMTNFAALIQPVQLRKDLDSYLKTRSPVTFLSDLRSRLQLSNTPGMKYNIPLLNSVVLHVGSQAIAHIQSKCQTPSTSAIAHSSHMDIFQNLAVDLDTEGRYLFLNAMVNQLRYPNSHTHYFSCTLLYLFAEANTEAIQEQITRVLLERLIVNRPHPWGLLVTFIELIKSPLYKFWTHDFVHCAPEIEKLLESVARSCIQPKQAQAKDLESIDAR</sequence>
<dbReference type="InterPro" id="IPR038535">
    <property type="entry name" value="CNOT1_TTP_bind_sf"/>
</dbReference>
<dbReference type="Gene3D" id="1.25.40.790">
    <property type="match status" value="1"/>
</dbReference>
<evidence type="ECO:0000259" key="8">
    <source>
        <dbReference type="Pfam" id="PF04054"/>
    </source>
</evidence>
<feature type="domain" description="CCR4-NOT transcription complex subunit 1 CAF1-binding" evidence="10">
    <location>
        <begin position="999"/>
        <end position="1188"/>
    </location>
</feature>
<gene>
    <name evidence="16" type="primary">20197651</name>
    <name evidence="15" type="ORF">HELRODRAFT_157038</name>
</gene>
<dbReference type="InParanoid" id="T1EM51"/>
<dbReference type="Pfam" id="PF04054">
    <property type="entry name" value="Not1"/>
    <property type="match status" value="1"/>
</dbReference>
<evidence type="ECO:0000313" key="16">
    <source>
        <dbReference type="EnsemblMetazoa" id="HelroP157038"/>
    </source>
</evidence>
<dbReference type="Proteomes" id="UP000015101">
    <property type="component" value="Unassembled WGS sequence"/>
</dbReference>
<dbReference type="Pfam" id="PF16415">
    <property type="entry name" value="CNOT1_CAF1_bind"/>
    <property type="match status" value="1"/>
</dbReference>
<dbReference type="Pfam" id="PF12842">
    <property type="entry name" value="DUF3819"/>
    <property type="match status" value="1"/>
</dbReference>
<dbReference type="InterPro" id="IPR032194">
    <property type="entry name" value="CNOT1_HEAT"/>
</dbReference>
<evidence type="ECO:0000256" key="4">
    <source>
        <dbReference type="ARBA" id="ARBA00023163"/>
    </source>
</evidence>
<evidence type="ECO:0000259" key="14">
    <source>
        <dbReference type="Pfam" id="PF25097"/>
    </source>
</evidence>
<feature type="domain" description="CCR4-NOT transcription complex subunit 1-like NOT1 connector" evidence="14">
    <location>
        <begin position="1531"/>
        <end position="1734"/>
    </location>
</feature>
<comment type="similarity">
    <text evidence="6">Belongs to the CNOT1 family.</text>
</comment>
<evidence type="ECO:0008006" key="18">
    <source>
        <dbReference type="Google" id="ProtNLM"/>
    </source>
</evidence>
<evidence type="ECO:0000256" key="2">
    <source>
        <dbReference type="ARBA" id="ARBA00022491"/>
    </source>
</evidence>
<dbReference type="CTD" id="20197651"/>
<evidence type="ECO:0000256" key="7">
    <source>
        <dbReference type="SAM" id="MobiDB-lite"/>
    </source>
</evidence>
<keyword evidence="2" id="KW-0678">Repressor</keyword>
<dbReference type="EMBL" id="KB096590">
    <property type="protein sequence ID" value="ESO03541.1"/>
    <property type="molecule type" value="Genomic_DNA"/>
</dbReference>
<dbReference type="EMBL" id="AMQM01004491">
    <property type="status" value="NOT_ANNOTATED_CDS"/>
    <property type="molecule type" value="Genomic_DNA"/>
</dbReference>
<dbReference type="Gene3D" id="1.25.40.800">
    <property type="match status" value="1"/>
</dbReference>
<dbReference type="HOGENOM" id="CLU_000286_3_0_1"/>
<dbReference type="eggNOG" id="KOG1831">
    <property type="taxonomic scope" value="Eukaryota"/>
</dbReference>
<proteinExistence type="inferred from homology"/>
<dbReference type="CDD" id="cd20710">
    <property type="entry name" value="NOT1_connector"/>
    <property type="match status" value="1"/>
</dbReference>
<dbReference type="FunCoup" id="T1EM51">
    <property type="interactions" value="1916"/>
</dbReference>
<dbReference type="PANTHER" id="PTHR13162:SF8">
    <property type="entry name" value="CCR4-NOT TRANSCRIPTION COMPLEX SUBUNIT 1"/>
    <property type="match status" value="1"/>
</dbReference>
<keyword evidence="4" id="KW-0804">Transcription</keyword>
<comment type="subcellular location">
    <subcellularLocation>
        <location evidence="1">Nucleus</location>
    </subcellularLocation>
</comment>
<reference evidence="16" key="3">
    <citation type="submission" date="2015-06" db="UniProtKB">
        <authorList>
            <consortium name="EnsemblMetazoa"/>
        </authorList>
    </citation>
    <scope>IDENTIFICATION</scope>
</reference>
<dbReference type="GO" id="GO:0060090">
    <property type="term" value="F:molecular adaptor activity"/>
    <property type="evidence" value="ECO:0000318"/>
    <property type="project" value="GO_Central"/>
</dbReference>
<evidence type="ECO:0000259" key="10">
    <source>
        <dbReference type="Pfam" id="PF16415"/>
    </source>
</evidence>
<evidence type="ECO:0000256" key="5">
    <source>
        <dbReference type="ARBA" id="ARBA00023242"/>
    </source>
</evidence>
<dbReference type="InterPro" id="IPR040398">
    <property type="entry name" value="Not1"/>
</dbReference>
<dbReference type="OMA" id="IDEYHCY"/>
<feature type="domain" description="CCR4-NOT transcription complex subunit 1 HEAT repeat" evidence="12">
    <location>
        <begin position="444"/>
        <end position="605"/>
    </location>
</feature>
<dbReference type="InterPro" id="IPR032191">
    <property type="entry name" value="CNOT1_CAF1_bind"/>
</dbReference>
<evidence type="ECO:0000259" key="11">
    <source>
        <dbReference type="Pfam" id="PF16417"/>
    </source>
</evidence>
<protein>
    <recommendedName>
        <fullName evidence="18">CCR4-NOT transcription complex subunit 1</fullName>
    </recommendedName>
</protein>
<evidence type="ECO:0000256" key="3">
    <source>
        <dbReference type="ARBA" id="ARBA00023015"/>
    </source>
</evidence>
<reference evidence="15 17" key="2">
    <citation type="journal article" date="2013" name="Nature">
        <title>Insights into bilaterian evolution from three spiralian genomes.</title>
        <authorList>
            <person name="Simakov O."/>
            <person name="Marletaz F."/>
            <person name="Cho S.J."/>
            <person name="Edsinger-Gonzales E."/>
            <person name="Havlak P."/>
            <person name="Hellsten U."/>
            <person name="Kuo D.H."/>
            <person name="Larsson T."/>
            <person name="Lv J."/>
            <person name="Arendt D."/>
            <person name="Savage R."/>
            <person name="Osoegawa K."/>
            <person name="de Jong P."/>
            <person name="Grimwood J."/>
            <person name="Chapman J.A."/>
            <person name="Shapiro H."/>
            <person name="Aerts A."/>
            <person name="Otillar R.P."/>
            <person name="Terry A.Y."/>
            <person name="Boore J.L."/>
            <person name="Grigoriev I.V."/>
            <person name="Lindberg D.R."/>
            <person name="Seaver E.C."/>
            <person name="Weisblat D.A."/>
            <person name="Putnam N.H."/>
            <person name="Rokhsar D.S."/>
        </authorList>
    </citation>
    <scope>NUCLEOTIDE SEQUENCE</scope>
</reference>
<dbReference type="EnsemblMetazoa" id="HelroT157038">
    <property type="protein sequence ID" value="HelroP157038"/>
    <property type="gene ID" value="HelroG157038"/>
</dbReference>
<evidence type="ECO:0000313" key="15">
    <source>
        <dbReference type="EMBL" id="ESO03541.1"/>
    </source>
</evidence>
<dbReference type="Pfam" id="PF16418">
    <property type="entry name" value="CNOT1_HEAT"/>
    <property type="match status" value="1"/>
</dbReference>
<feature type="domain" description="CCR4-NOT transcription complex subunit 1 TTP binding" evidence="11">
    <location>
        <begin position="750"/>
        <end position="922"/>
    </location>
</feature>
<evidence type="ECO:0000259" key="12">
    <source>
        <dbReference type="Pfam" id="PF16418"/>
    </source>
</evidence>
<dbReference type="RefSeq" id="XP_009018098.1">
    <property type="nucleotide sequence ID" value="XM_009019850.1"/>
</dbReference>
<feature type="region of interest" description="Disordered" evidence="7">
    <location>
        <begin position="1209"/>
        <end position="1229"/>
    </location>
</feature>
<organism evidence="16 17">
    <name type="scientific">Helobdella robusta</name>
    <name type="common">Californian leech</name>
    <dbReference type="NCBI Taxonomy" id="6412"/>
    <lineage>
        <taxon>Eukaryota</taxon>
        <taxon>Metazoa</taxon>
        <taxon>Spiralia</taxon>
        <taxon>Lophotrochozoa</taxon>
        <taxon>Annelida</taxon>
        <taxon>Clitellata</taxon>
        <taxon>Hirudinea</taxon>
        <taxon>Rhynchobdellida</taxon>
        <taxon>Glossiphoniidae</taxon>
        <taxon>Helobdella</taxon>
    </lineage>
</organism>
<dbReference type="InterPro" id="IPR024557">
    <property type="entry name" value="CNOT1_dom_4"/>
</dbReference>
<dbReference type="Pfam" id="PF16417">
    <property type="entry name" value="CNOT1_TTP_bind"/>
    <property type="match status" value="1"/>
</dbReference>
<dbReference type="GO" id="GO:0017148">
    <property type="term" value="P:negative regulation of translation"/>
    <property type="evidence" value="ECO:0007669"/>
    <property type="project" value="InterPro"/>
</dbReference>
<reference evidence="17" key="1">
    <citation type="submission" date="2012-12" db="EMBL/GenBank/DDBJ databases">
        <authorList>
            <person name="Hellsten U."/>
            <person name="Grimwood J."/>
            <person name="Chapman J.A."/>
            <person name="Shapiro H."/>
            <person name="Aerts A."/>
            <person name="Otillar R.P."/>
            <person name="Terry A.Y."/>
            <person name="Boore J.L."/>
            <person name="Simakov O."/>
            <person name="Marletaz F."/>
            <person name="Cho S.-J."/>
            <person name="Edsinger-Gonzales E."/>
            <person name="Havlak P."/>
            <person name="Kuo D.-H."/>
            <person name="Larsson T."/>
            <person name="Lv J."/>
            <person name="Arendt D."/>
            <person name="Savage R."/>
            <person name="Osoegawa K."/>
            <person name="de Jong P."/>
            <person name="Lindberg D.R."/>
            <person name="Seaver E.C."/>
            <person name="Weisblat D.A."/>
            <person name="Putnam N.H."/>
            <person name="Grigoriev I.V."/>
            <person name="Rokhsar D.S."/>
        </authorList>
    </citation>
    <scope>NUCLEOTIDE SEQUENCE</scope>
</reference>
<dbReference type="InterPro" id="IPR055454">
    <property type="entry name" value="CNOT1-like_NOT1_connector"/>
</dbReference>
<evidence type="ECO:0000259" key="13">
    <source>
        <dbReference type="Pfam" id="PF22940"/>
    </source>
</evidence>
<feature type="domain" description="CCR4-NOT transcription complex subunit 1" evidence="9">
    <location>
        <begin position="1296"/>
        <end position="1443"/>
    </location>
</feature>